<evidence type="ECO:0000313" key="2">
    <source>
        <dbReference type="Proteomes" id="UP001500630"/>
    </source>
</evidence>
<keyword evidence="2" id="KW-1185">Reference proteome</keyword>
<dbReference type="RefSeq" id="WP_345559918.1">
    <property type="nucleotide sequence ID" value="NZ_BAABDQ010000003.1"/>
</dbReference>
<evidence type="ECO:0000313" key="1">
    <source>
        <dbReference type="EMBL" id="GAA3536715.1"/>
    </source>
</evidence>
<comment type="caution">
    <text evidence="1">The sequence shown here is derived from an EMBL/GenBank/DDBJ whole genome shotgun (WGS) entry which is preliminary data.</text>
</comment>
<accession>A0ABP6VKG3</accession>
<proteinExistence type="predicted"/>
<organism evidence="1 2">
    <name type="scientific">Nonomuraea rosea</name>
    <dbReference type="NCBI Taxonomy" id="638574"/>
    <lineage>
        <taxon>Bacteria</taxon>
        <taxon>Bacillati</taxon>
        <taxon>Actinomycetota</taxon>
        <taxon>Actinomycetes</taxon>
        <taxon>Streptosporangiales</taxon>
        <taxon>Streptosporangiaceae</taxon>
        <taxon>Nonomuraea</taxon>
    </lineage>
</organism>
<name>A0ABP6VKG3_9ACTN</name>
<sequence>MANRIIDPLELRSMIEAGKTYKEIATHFGVTIGGVQQAAERLGLVRRITVSHAKYIPWSVAREHGQTREITNLRSLSRVAQGHPVPLAKMNTGLRWATRLYDAGLDIDYTKERGFFERPAEEPDWHIRMVLEDVRAALQPKP</sequence>
<dbReference type="EMBL" id="BAABDQ010000003">
    <property type="protein sequence ID" value="GAA3536715.1"/>
    <property type="molecule type" value="Genomic_DNA"/>
</dbReference>
<protein>
    <submittedName>
        <fullName evidence="1">Uncharacterized protein</fullName>
    </submittedName>
</protein>
<reference evidence="2" key="1">
    <citation type="journal article" date="2019" name="Int. J. Syst. Evol. Microbiol.">
        <title>The Global Catalogue of Microorganisms (GCM) 10K type strain sequencing project: providing services to taxonomists for standard genome sequencing and annotation.</title>
        <authorList>
            <consortium name="The Broad Institute Genomics Platform"/>
            <consortium name="The Broad Institute Genome Sequencing Center for Infectious Disease"/>
            <person name="Wu L."/>
            <person name="Ma J."/>
        </authorList>
    </citation>
    <scope>NUCLEOTIDE SEQUENCE [LARGE SCALE GENOMIC DNA]</scope>
    <source>
        <strain evidence="2">JCM 17326</strain>
    </source>
</reference>
<gene>
    <name evidence="1" type="ORF">GCM10022419_015660</name>
</gene>
<dbReference type="Proteomes" id="UP001500630">
    <property type="component" value="Unassembled WGS sequence"/>
</dbReference>